<evidence type="ECO:0000259" key="2">
    <source>
        <dbReference type="Pfam" id="PF12973"/>
    </source>
</evidence>
<organism evidence="3 4">
    <name type="scientific">Pseudogulbenkiania subflava DSM 22618</name>
    <dbReference type="NCBI Taxonomy" id="1123014"/>
    <lineage>
        <taxon>Bacteria</taxon>
        <taxon>Pseudomonadati</taxon>
        <taxon>Pseudomonadota</taxon>
        <taxon>Betaproteobacteria</taxon>
        <taxon>Neisseriales</taxon>
        <taxon>Chromobacteriaceae</taxon>
        <taxon>Pseudogulbenkiania</taxon>
    </lineage>
</organism>
<dbReference type="Proteomes" id="UP000192920">
    <property type="component" value="Unassembled WGS sequence"/>
</dbReference>
<evidence type="ECO:0000256" key="1">
    <source>
        <dbReference type="SAM" id="SignalP"/>
    </source>
</evidence>
<dbReference type="InterPro" id="IPR014710">
    <property type="entry name" value="RmlC-like_jellyroll"/>
</dbReference>
<dbReference type="RefSeq" id="WP_085276371.1">
    <property type="nucleotide sequence ID" value="NZ_FXAG01000010.1"/>
</dbReference>
<sequence>MTTTLHRLFGATVLTLLLTATGAYSEPLEASRLTPDELKWVVMPNGVARAYLAGDDKKPGVYAYLARIPANFKNLPHWHPDERVVTVISGTMYIGYGEQFDEGRLKALPAGSFWTEPAKQAHFTWAKTGEVVIYVVGMGPSGTTQVAPAGEKQ</sequence>
<dbReference type="Gene3D" id="2.60.120.10">
    <property type="entry name" value="Jelly Rolls"/>
    <property type="match status" value="1"/>
</dbReference>
<gene>
    <name evidence="3" type="ORF">SAMN02745746_02112</name>
</gene>
<keyword evidence="4" id="KW-1185">Reference proteome</keyword>
<feature type="domain" description="ChrR-like cupin" evidence="2">
    <location>
        <begin position="34"/>
        <end position="140"/>
    </location>
</feature>
<dbReference type="InterPro" id="IPR025979">
    <property type="entry name" value="ChrR-like_cupin_dom"/>
</dbReference>
<evidence type="ECO:0000313" key="3">
    <source>
        <dbReference type="EMBL" id="SMF24706.1"/>
    </source>
</evidence>
<reference evidence="4" key="1">
    <citation type="submission" date="2017-04" db="EMBL/GenBank/DDBJ databases">
        <authorList>
            <person name="Varghese N."/>
            <person name="Submissions S."/>
        </authorList>
    </citation>
    <scope>NUCLEOTIDE SEQUENCE [LARGE SCALE GENOMIC DNA]</scope>
    <source>
        <strain evidence="4">DSM 22618</strain>
    </source>
</reference>
<dbReference type="STRING" id="1123014.SAMN02745746_02112"/>
<feature type="signal peptide" evidence="1">
    <location>
        <begin position="1"/>
        <end position="25"/>
    </location>
</feature>
<protein>
    <recommendedName>
        <fullName evidence="2">ChrR-like cupin domain-containing protein</fullName>
    </recommendedName>
</protein>
<keyword evidence="1" id="KW-0732">Signal</keyword>
<evidence type="ECO:0000313" key="4">
    <source>
        <dbReference type="Proteomes" id="UP000192920"/>
    </source>
</evidence>
<name>A0A1Y6BYM1_9NEIS</name>
<dbReference type="Pfam" id="PF12973">
    <property type="entry name" value="Cupin_7"/>
    <property type="match status" value="1"/>
</dbReference>
<proteinExistence type="predicted"/>
<dbReference type="EMBL" id="FXAG01000010">
    <property type="protein sequence ID" value="SMF24706.1"/>
    <property type="molecule type" value="Genomic_DNA"/>
</dbReference>
<dbReference type="SUPFAM" id="SSF51182">
    <property type="entry name" value="RmlC-like cupins"/>
    <property type="match status" value="1"/>
</dbReference>
<feature type="chain" id="PRO_5013345954" description="ChrR-like cupin domain-containing protein" evidence="1">
    <location>
        <begin position="26"/>
        <end position="153"/>
    </location>
</feature>
<dbReference type="CDD" id="cd06989">
    <property type="entry name" value="cupin_DRT102"/>
    <property type="match status" value="1"/>
</dbReference>
<accession>A0A1Y6BYM1</accession>
<dbReference type="InterPro" id="IPR011051">
    <property type="entry name" value="RmlC_Cupin_sf"/>
</dbReference>
<dbReference type="AlphaFoldDB" id="A0A1Y6BYM1"/>